<name>A0A1I1X1X1_9BACI</name>
<organism evidence="1 2">
    <name type="scientific">Lentibacillus persicus</name>
    <dbReference type="NCBI Taxonomy" id="640948"/>
    <lineage>
        <taxon>Bacteria</taxon>
        <taxon>Bacillati</taxon>
        <taxon>Bacillota</taxon>
        <taxon>Bacilli</taxon>
        <taxon>Bacillales</taxon>
        <taxon>Bacillaceae</taxon>
        <taxon>Lentibacillus</taxon>
    </lineage>
</organism>
<evidence type="ECO:0000313" key="2">
    <source>
        <dbReference type="Proteomes" id="UP000199474"/>
    </source>
</evidence>
<protein>
    <submittedName>
        <fullName evidence="1">Uncharacterized protein</fullName>
    </submittedName>
</protein>
<reference evidence="2" key="1">
    <citation type="submission" date="2016-10" db="EMBL/GenBank/DDBJ databases">
        <authorList>
            <person name="Varghese N."/>
            <person name="Submissions S."/>
        </authorList>
    </citation>
    <scope>NUCLEOTIDE SEQUENCE [LARGE SCALE GENOMIC DNA]</scope>
    <source>
        <strain evidence="2">DSM 22530</strain>
    </source>
</reference>
<sequence length="131" mass="14802">MRNFSHSCYNCYVPNVKCDTVTALICAKDSRFSQTPVNLCFRPDVSVSRPCFGFTAHVSVLRHIFRFSGPYYGSPAHISVLRPIFRLSGTYSGSPAHISALWHMFTFFLEAVCLFKRVITRYVAVYGNCDG</sequence>
<dbReference type="EMBL" id="FOMR01000007">
    <property type="protein sequence ID" value="SFE01386.1"/>
    <property type="molecule type" value="Genomic_DNA"/>
</dbReference>
<accession>A0A1I1X1X1</accession>
<evidence type="ECO:0000313" key="1">
    <source>
        <dbReference type="EMBL" id="SFE01386.1"/>
    </source>
</evidence>
<dbReference type="STRING" id="640948.SAMN05216238_10770"/>
<dbReference type="Proteomes" id="UP000199474">
    <property type="component" value="Unassembled WGS sequence"/>
</dbReference>
<keyword evidence="2" id="KW-1185">Reference proteome</keyword>
<gene>
    <name evidence="1" type="ORF">SAMN05216238_10770</name>
</gene>
<dbReference type="AlphaFoldDB" id="A0A1I1X1X1"/>
<proteinExistence type="predicted"/>